<dbReference type="GO" id="GO:0005975">
    <property type="term" value="P:carbohydrate metabolic process"/>
    <property type="evidence" value="ECO:0007669"/>
    <property type="project" value="InterPro"/>
</dbReference>
<reference evidence="2" key="2">
    <citation type="journal article" date="2014" name="ISME J.">
        <title>Microbial stratification in low pH oxic and suboxic macroscopic growths along an acid mine drainage.</title>
        <authorList>
            <person name="Mendez-Garcia C."/>
            <person name="Mesa V."/>
            <person name="Sprenger R.R."/>
            <person name="Richter M."/>
            <person name="Diez M.S."/>
            <person name="Solano J."/>
            <person name="Bargiela R."/>
            <person name="Golyshina O.V."/>
            <person name="Manteca A."/>
            <person name="Ramos J.L."/>
            <person name="Gallego J.R."/>
            <person name="Llorente I."/>
            <person name="Martins Dos Santos V.A."/>
            <person name="Jensen O.N."/>
            <person name="Pelaez A.I."/>
            <person name="Sanchez J."/>
            <person name="Ferrer M."/>
        </authorList>
    </citation>
    <scope>NUCLEOTIDE SEQUENCE</scope>
</reference>
<organism evidence="2">
    <name type="scientific">mine drainage metagenome</name>
    <dbReference type="NCBI Taxonomy" id="410659"/>
    <lineage>
        <taxon>unclassified sequences</taxon>
        <taxon>metagenomes</taxon>
        <taxon>ecological metagenomes</taxon>
    </lineage>
</organism>
<protein>
    <submittedName>
        <fullName evidence="2">Xylulose-5-phosphate/fructose-6-phosphate phosphoketolase</fullName>
    </submittedName>
</protein>
<dbReference type="Pfam" id="PF09363">
    <property type="entry name" value="XFP_C"/>
    <property type="match status" value="1"/>
</dbReference>
<name>T0ZQQ3_9ZZZZ</name>
<gene>
    <name evidence="2" type="ORF">B1A_19598</name>
</gene>
<dbReference type="InterPro" id="IPR018969">
    <property type="entry name" value="Xul5P/Fru6P_PKetolase_C"/>
</dbReference>
<accession>T0ZQQ3</accession>
<reference evidence="2" key="1">
    <citation type="submission" date="2013-08" db="EMBL/GenBank/DDBJ databases">
        <authorList>
            <person name="Mendez C."/>
            <person name="Richter M."/>
            <person name="Ferrer M."/>
            <person name="Sanchez J."/>
        </authorList>
    </citation>
    <scope>NUCLEOTIDE SEQUENCE</scope>
</reference>
<evidence type="ECO:0000313" key="2">
    <source>
        <dbReference type="EMBL" id="EQD32150.1"/>
    </source>
</evidence>
<dbReference type="GO" id="GO:0016832">
    <property type="term" value="F:aldehyde-lyase activity"/>
    <property type="evidence" value="ECO:0007669"/>
    <property type="project" value="InterPro"/>
</dbReference>
<dbReference type="InterPro" id="IPR009014">
    <property type="entry name" value="Transketo_C/PFOR_II"/>
</dbReference>
<dbReference type="EMBL" id="AUZX01014467">
    <property type="protein sequence ID" value="EQD32150.1"/>
    <property type="molecule type" value="Genomic_DNA"/>
</dbReference>
<dbReference type="Gene3D" id="3.40.50.920">
    <property type="match status" value="1"/>
</dbReference>
<sequence length="48" mass="5813">IERLPQTGDQGVYLKQQLADKLIEHKRYIDQHGQDMPEIRNWTWTHPQ</sequence>
<proteinExistence type="predicted"/>
<feature type="domain" description="Xylulose 5-phosphate/Fructose 6-phosphate phosphoketolase C-terminal" evidence="1">
    <location>
        <begin position="1"/>
        <end position="44"/>
    </location>
</feature>
<dbReference type="AlphaFoldDB" id="T0ZQQ3"/>
<feature type="non-terminal residue" evidence="2">
    <location>
        <position position="1"/>
    </location>
</feature>
<comment type="caution">
    <text evidence="2">The sequence shown here is derived from an EMBL/GenBank/DDBJ whole genome shotgun (WGS) entry which is preliminary data.</text>
</comment>
<evidence type="ECO:0000259" key="1">
    <source>
        <dbReference type="Pfam" id="PF09363"/>
    </source>
</evidence>